<dbReference type="Gene3D" id="1.10.10.10">
    <property type="entry name" value="Winged helix-like DNA-binding domain superfamily/Winged helix DNA-binding domain"/>
    <property type="match status" value="1"/>
</dbReference>
<dbReference type="EMBL" id="MCOL01000001">
    <property type="protein sequence ID" value="ODO61267.1"/>
    <property type="molecule type" value="Genomic_DNA"/>
</dbReference>
<evidence type="ECO:0000256" key="2">
    <source>
        <dbReference type="ARBA" id="ARBA00023125"/>
    </source>
</evidence>
<keyword evidence="4" id="KW-0472">Membrane</keyword>
<evidence type="ECO:0000256" key="1">
    <source>
        <dbReference type="ARBA" id="ARBA00023015"/>
    </source>
</evidence>
<dbReference type="InterPro" id="IPR000835">
    <property type="entry name" value="HTH_MarR-typ"/>
</dbReference>
<dbReference type="RefSeq" id="WP_069302484.1">
    <property type="nucleotide sequence ID" value="NZ_CP152072.1"/>
</dbReference>
<keyword evidence="2" id="KW-0238">DNA-binding</keyword>
<dbReference type="Pfam" id="PF01047">
    <property type="entry name" value="MarR"/>
    <property type="match status" value="1"/>
</dbReference>
<evidence type="ECO:0000256" key="3">
    <source>
        <dbReference type="ARBA" id="ARBA00023163"/>
    </source>
</evidence>
<dbReference type="InterPro" id="IPR036388">
    <property type="entry name" value="WH-like_DNA-bd_sf"/>
</dbReference>
<accession>A0A1E3KRL5</accession>
<evidence type="ECO:0000313" key="6">
    <source>
        <dbReference type="EMBL" id="ODO61267.1"/>
    </source>
</evidence>
<reference evidence="6 7" key="1">
    <citation type="submission" date="2016-08" db="EMBL/GenBank/DDBJ databases">
        <title>Genome sequencing of Lactobacillus plantarum JSA22, isolated from fermented soybean paste.</title>
        <authorList>
            <person name="Choi H.S."/>
        </authorList>
    </citation>
    <scope>NUCLEOTIDE SEQUENCE [LARGE SCALE GENOMIC DNA]</scope>
    <source>
        <strain evidence="6 7">JSA22</strain>
    </source>
</reference>
<dbReference type="PANTHER" id="PTHR42756:SF1">
    <property type="entry name" value="TRANSCRIPTIONAL REPRESSOR OF EMRAB OPERON"/>
    <property type="match status" value="1"/>
</dbReference>
<gene>
    <name evidence="6" type="ORF">LPJSA22_01240</name>
</gene>
<protein>
    <recommendedName>
        <fullName evidence="5">HTH marR-type domain-containing protein</fullName>
    </recommendedName>
</protein>
<dbReference type="PANTHER" id="PTHR42756">
    <property type="entry name" value="TRANSCRIPTIONAL REGULATOR, MARR"/>
    <property type="match status" value="1"/>
</dbReference>
<dbReference type="GO" id="GO:0003677">
    <property type="term" value="F:DNA binding"/>
    <property type="evidence" value="ECO:0007669"/>
    <property type="project" value="UniProtKB-KW"/>
</dbReference>
<organism evidence="6 7">
    <name type="scientific">Lactiplantibacillus plantarum</name>
    <name type="common">Lactobacillus plantarum</name>
    <dbReference type="NCBI Taxonomy" id="1590"/>
    <lineage>
        <taxon>Bacteria</taxon>
        <taxon>Bacillati</taxon>
        <taxon>Bacillota</taxon>
        <taxon>Bacilli</taxon>
        <taxon>Lactobacillales</taxon>
        <taxon>Lactobacillaceae</taxon>
        <taxon>Lactiplantibacillus</taxon>
    </lineage>
</organism>
<dbReference type="AlphaFoldDB" id="A0A1E3KRL5"/>
<comment type="caution">
    <text evidence="6">The sequence shown here is derived from an EMBL/GenBank/DDBJ whole genome shotgun (WGS) entry which is preliminary data.</text>
</comment>
<dbReference type="SMART" id="SM00347">
    <property type="entry name" value="HTH_MARR"/>
    <property type="match status" value="1"/>
</dbReference>
<dbReference type="GO" id="GO:0003700">
    <property type="term" value="F:DNA-binding transcription factor activity"/>
    <property type="evidence" value="ECO:0007669"/>
    <property type="project" value="InterPro"/>
</dbReference>
<dbReference type="Proteomes" id="UP000094892">
    <property type="component" value="Unassembled WGS sequence"/>
</dbReference>
<evidence type="ECO:0000259" key="5">
    <source>
        <dbReference type="PROSITE" id="PS50995"/>
    </source>
</evidence>
<name>A0A1E3KRL5_LACPN</name>
<feature type="domain" description="HTH marR-type" evidence="5">
    <location>
        <begin position="7"/>
        <end position="139"/>
    </location>
</feature>
<keyword evidence="3" id="KW-0804">Transcription</keyword>
<evidence type="ECO:0000256" key="4">
    <source>
        <dbReference type="SAM" id="Phobius"/>
    </source>
</evidence>
<feature type="transmembrane region" description="Helical" evidence="4">
    <location>
        <begin position="31"/>
        <end position="49"/>
    </location>
</feature>
<keyword evidence="1" id="KW-0805">Transcription regulation</keyword>
<dbReference type="PROSITE" id="PS50995">
    <property type="entry name" value="HTH_MARR_2"/>
    <property type="match status" value="1"/>
</dbReference>
<proteinExistence type="predicted"/>
<sequence>MKKSSEANLLGISLLQMNKLQNRINRMNSNYVGDTGATMLVLSILFYLYQNGRSSNAHLATEFGMANSSMSRTIGRLIRINWVKTVPDAKDRRRAKLSLTKKGKDKVLDASIKMKKNLHSVFTDADLDALIEGFKTLKEQINQQIHEK</sequence>
<evidence type="ECO:0000313" key="7">
    <source>
        <dbReference type="Proteomes" id="UP000094892"/>
    </source>
</evidence>
<dbReference type="SUPFAM" id="SSF46785">
    <property type="entry name" value="Winged helix' DNA-binding domain"/>
    <property type="match status" value="1"/>
</dbReference>
<keyword evidence="4" id="KW-0812">Transmembrane</keyword>
<keyword evidence="4" id="KW-1133">Transmembrane helix</keyword>
<dbReference type="InterPro" id="IPR036390">
    <property type="entry name" value="WH_DNA-bd_sf"/>
</dbReference>